<dbReference type="OrthoDB" id="6135265at2"/>
<dbReference type="Pfam" id="PF02558">
    <property type="entry name" value="ApbA"/>
    <property type="match status" value="1"/>
</dbReference>
<name>A0A0B1Q339_9HYPH</name>
<dbReference type="Gene3D" id="3.40.50.720">
    <property type="entry name" value="NAD(P)-binding Rossmann-like Domain"/>
    <property type="match status" value="1"/>
</dbReference>
<dbReference type="SUPFAM" id="SSF48179">
    <property type="entry name" value="6-phosphogluconate dehydrogenase C-terminal domain-like"/>
    <property type="match status" value="1"/>
</dbReference>
<evidence type="ECO:0000256" key="3">
    <source>
        <dbReference type="ARBA" id="ARBA00022655"/>
    </source>
</evidence>
<evidence type="ECO:0000313" key="7">
    <source>
        <dbReference type="EMBL" id="KHJ53240.1"/>
    </source>
</evidence>
<evidence type="ECO:0000259" key="5">
    <source>
        <dbReference type="Pfam" id="PF02317"/>
    </source>
</evidence>
<dbReference type="AlphaFoldDB" id="A0A0B1Q339"/>
<evidence type="ECO:0000256" key="2">
    <source>
        <dbReference type="ARBA" id="ARBA00019465"/>
    </source>
</evidence>
<comment type="catalytic activity">
    <reaction evidence="4">
        <text>(R)-pantoate + NADP(+) = 2-dehydropantoate + NADPH + H(+)</text>
        <dbReference type="Rhea" id="RHEA:16233"/>
        <dbReference type="ChEBI" id="CHEBI:11561"/>
        <dbReference type="ChEBI" id="CHEBI:15378"/>
        <dbReference type="ChEBI" id="CHEBI:15980"/>
        <dbReference type="ChEBI" id="CHEBI:57783"/>
        <dbReference type="ChEBI" id="CHEBI:58349"/>
        <dbReference type="EC" id="1.1.1.169"/>
    </reaction>
</comment>
<dbReference type="InterPro" id="IPR036291">
    <property type="entry name" value="NAD(P)-bd_dom_sf"/>
</dbReference>
<dbReference type="SUPFAM" id="SSF51735">
    <property type="entry name" value="NAD(P)-binding Rossmann-fold domains"/>
    <property type="match status" value="1"/>
</dbReference>
<evidence type="ECO:0000256" key="1">
    <source>
        <dbReference type="ARBA" id="ARBA00004994"/>
    </source>
</evidence>
<comment type="pathway">
    <text evidence="1">Cofactor biosynthesis; (R)-pantothenate biosynthesis; (R)-pantoate from 3-methyl-2-oxobutanoate: step 2/2.</text>
</comment>
<feature type="domain" description="Ketopantoate reductase N-terminal" evidence="6">
    <location>
        <begin position="3"/>
        <end position="146"/>
    </location>
</feature>
<dbReference type="InterPro" id="IPR051729">
    <property type="entry name" value="Opine/Lysopine_DH"/>
</dbReference>
<evidence type="ECO:0000256" key="4">
    <source>
        <dbReference type="ARBA" id="ARBA00048793"/>
    </source>
</evidence>
<reference evidence="7 8" key="1">
    <citation type="submission" date="2014-09" db="EMBL/GenBank/DDBJ databases">
        <title>Isolation and characterization of Aurantimonas altamirensis ON-56566 from clinical sample following a dog bite.</title>
        <authorList>
            <person name="Eshaghi A."/>
            <person name="Li A."/>
            <person name="Shahinas D."/>
            <person name="Bahn P."/>
            <person name="Kus J.V."/>
            <person name="Patel S.N."/>
        </authorList>
    </citation>
    <scope>NUCLEOTIDE SEQUENCE [LARGE SCALE GENOMIC DNA]</scope>
    <source>
        <strain evidence="7 8">ON-56566</strain>
    </source>
</reference>
<dbReference type="STRING" id="370622.LA66_17620"/>
<dbReference type="RefSeq" id="WP_039195359.1">
    <property type="nucleotide sequence ID" value="NZ_JRFJ01000006.1"/>
</dbReference>
<comment type="caution">
    <text evidence="7">The sequence shown here is derived from an EMBL/GenBank/DDBJ whole genome shotgun (WGS) entry which is preliminary data.</text>
</comment>
<dbReference type="Pfam" id="PF02317">
    <property type="entry name" value="Octopine_DH"/>
    <property type="match status" value="1"/>
</dbReference>
<sequence length="358" mass="37094">MRVAILGAGAQAFGCAALLAERGHQPVLWSPSGVSTAAFRDGALLSSEGKIEGSFAVSTAQSCAEAMAGAQLVLVALPANGHRRVFDEMAAALQPSQVVAISSHASLGAYYLIKCLVAHGTGATVAAFNTTILRSRRTSPTRVRVATVRKAVDVAVVPRSTAAKTLALLADAFGERFRTVDGLLSIALSNVNPQSHMALALCNFTRMEKGEAWGQSDNLTASVGRLLEGLDAERLAVASAAGVAVRSMREHYSLTYGVPHAPLEETARQLAAQPNPQAGPTTIDTRYTLEDVPFGLVPMVALGSMVGVATPLHAAGLSLFGALYGRDFSAENDLLPALGQTSLADLSALEMQFAGAGA</sequence>
<dbReference type="PANTHER" id="PTHR38015:SF1">
    <property type="entry name" value="OPINE DEHYDROGENASE DOMAIN-CONTAINING PROTEIN"/>
    <property type="match status" value="1"/>
</dbReference>
<dbReference type="Proteomes" id="UP000030826">
    <property type="component" value="Unassembled WGS sequence"/>
</dbReference>
<organism evidence="7 8">
    <name type="scientific">Aureimonas altamirensis</name>
    <dbReference type="NCBI Taxonomy" id="370622"/>
    <lineage>
        <taxon>Bacteria</taxon>
        <taxon>Pseudomonadati</taxon>
        <taxon>Pseudomonadota</taxon>
        <taxon>Alphaproteobacteria</taxon>
        <taxon>Hyphomicrobiales</taxon>
        <taxon>Aurantimonadaceae</taxon>
        <taxon>Aureimonas</taxon>
    </lineage>
</organism>
<evidence type="ECO:0000313" key="8">
    <source>
        <dbReference type="Proteomes" id="UP000030826"/>
    </source>
</evidence>
<dbReference type="InterPro" id="IPR003421">
    <property type="entry name" value="Opine_DH"/>
</dbReference>
<accession>A0A0B1Q339</accession>
<protein>
    <recommendedName>
        <fullName evidence="2">2-dehydropantoate 2-reductase</fullName>
    </recommendedName>
</protein>
<dbReference type="InterPro" id="IPR013332">
    <property type="entry name" value="KPR_N"/>
</dbReference>
<dbReference type="EMBL" id="JRFJ01000006">
    <property type="protein sequence ID" value="KHJ53240.1"/>
    <property type="molecule type" value="Genomic_DNA"/>
</dbReference>
<evidence type="ECO:0000259" key="6">
    <source>
        <dbReference type="Pfam" id="PF02558"/>
    </source>
</evidence>
<keyword evidence="3" id="KW-0566">Pantothenate biosynthesis</keyword>
<proteinExistence type="predicted"/>
<dbReference type="GO" id="GO:0015940">
    <property type="term" value="P:pantothenate biosynthetic process"/>
    <property type="evidence" value="ECO:0007669"/>
    <property type="project" value="UniProtKB-KW"/>
</dbReference>
<dbReference type="GO" id="GO:0008677">
    <property type="term" value="F:2-dehydropantoate 2-reductase activity"/>
    <property type="evidence" value="ECO:0007669"/>
    <property type="project" value="UniProtKB-EC"/>
</dbReference>
<dbReference type="InterPro" id="IPR008927">
    <property type="entry name" value="6-PGluconate_DH-like_C_sf"/>
</dbReference>
<gene>
    <name evidence="7" type="ORF">LA66_17620</name>
</gene>
<dbReference type="InterPro" id="IPR013328">
    <property type="entry name" value="6PGD_dom2"/>
</dbReference>
<feature type="domain" description="Opine dehydrogenase" evidence="5">
    <location>
        <begin position="181"/>
        <end position="323"/>
    </location>
</feature>
<dbReference type="PANTHER" id="PTHR38015">
    <property type="entry name" value="BLR6086 PROTEIN"/>
    <property type="match status" value="1"/>
</dbReference>
<dbReference type="Gene3D" id="1.10.1040.10">
    <property type="entry name" value="N-(1-d-carboxylethyl)-l-norvaline Dehydrogenase, domain 2"/>
    <property type="match status" value="1"/>
</dbReference>